<evidence type="ECO:0000313" key="5">
    <source>
        <dbReference type="Proteomes" id="UP000635606"/>
    </source>
</evidence>
<feature type="transmembrane region" description="Helical" evidence="3">
    <location>
        <begin position="129"/>
        <end position="152"/>
    </location>
</feature>
<dbReference type="InterPro" id="IPR043130">
    <property type="entry name" value="CDP-OH_PTrfase_TM_dom"/>
</dbReference>
<evidence type="ECO:0000313" key="4">
    <source>
        <dbReference type="EMBL" id="GIJ68348.1"/>
    </source>
</evidence>
<feature type="transmembrane region" description="Helical" evidence="3">
    <location>
        <begin position="55"/>
        <end position="88"/>
    </location>
</feature>
<dbReference type="EMBL" id="BOPH01000039">
    <property type="protein sequence ID" value="GIJ68348.1"/>
    <property type="molecule type" value="Genomic_DNA"/>
</dbReference>
<keyword evidence="3" id="KW-0812">Transmembrane</keyword>
<protein>
    <submittedName>
        <fullName evidence="4">Membrane protein</fullName>
    </submittedName>
</protein>
<feature type="transmembrane region" description="Helical" evidence="3">
    <location>
        <begin position="228"/>
        <end position="257"/>
    </location>
</feature>
<keyword evidence="1 2" id="KW-0808">Transferase</keyword>
<name>A0A8J3ZUK0_9ACTN</name>
<accession>A0A8J3ZUK0</accession>
<dbReference type="InterPro" id="IPR048254">
    <property type="entry name" value="CDP_ALCOHOL_P_TRANSF_CS"/>
</dbReference>
<feature type="transmembrane region" description="Helical" evidence="3">
    <location>
        <begin position="173"/>
        <end position="192"/>
    </location>
</feature>
<reference evidence="4" key="1">
    <citation type="submission" date="2021-01" db="EMBL/GenBank/DDBJ databases">
        <title>Whole genome shotgun sequence of Virgisporangium ochraceum NBRC 16418.</title>
        <authorList>
            <person name="Komaki H."/>
            <person name="Tamura T."/>
        </authorList>
    </citation>
    <scope>NUCLEOTIDE SEQUENCE</scope>
    <source>
        <strain evidence="4">NBRC 16418</strain>
    </source>
</reference>
<proteinExistence type="inferred from homology"/>
<dbReference type="PROSITE" id="PS00379">
    <property type="entry name" value="CDP_ALCOHOL_P_TRANSF"/>
    <property type="match status" value="1"/>
</dbReference>
<gene>
    <name evidence="4" type="ORF">Voc01_032650</name>
</gene>
<organism evidence="4 5">
    <name type="scientific">Virgisporangium ochraceum</name>
    <dbReference type="NCBI Taxonomy" id="65505"/>
    <lineage>
        <taxon>Bacteria</taxon>
        <taxon>Bacillati</taxon>
        <taxon>Actinomycetota</taxon>
        <taxon>Actinomycetes</taxon>
        <taxon>Micromonosporales</taxon>
        <taxon>Micromonosporaceae</taxon>
        <taxon>Virgisporangium</taxon>
    </lineage>
</organism>
<feature type="transmembrane region" description="Helical" evidence="3">
    <location>
        <begin position="100"/>
        <end position="123"/>
    </location>
</feature>
<keyword evidence="5" id="KW-1185">Reference proteome</keyword>
<dbReference type="GO" id="GO:0016020">
    <property type="term" value="C:membrane"/>
    <property type="evidence" value="ECO:0007669"/>
    <property type="project" value="InterPro"/>
</dbReference>
<dbReference type="Pfam" id="PF01066">
    <property type="entry name" value="CDP-OH_P_transf"/>
    <property type="match status" value="1"/>
</dbReference>
<evidence type="ECO:0000256" key="3">
    <source>
        <dbReference type="SAM" id="Phobius"/>
    </source>
</evidence>
<evidence type="ECO:0000256" key="1">
    <source>
        <dbReference type="ARBA" id="ARBA00022679"/>
    </source>
</evidence>
<dbReference type="InterPro" id="IPR000462">
    <property type="entry name" value="CDP-OH_P_trans"/>
</dbReference>
<dbReference type="Gene3D" id="1.20.120.1760">
    <property type="match status" value="1"/>
</dbReference>
<dbReference type="GO" id="GO:0016780">
    <property type="term" value="F:phosphotransferase activity, for other substituted phosphate groups"/>
    <property type="evidence" value="ECO:0007669"/>
    <property type="project" value="InterPro"/>
</dbReference>
<comment type="similarity">
    <text evidence="2">Belongs to the CDP-alcohol phosphatidyltransferase class-I family.</text>
</comment>
<dbReference type="AlphaFoldDB" id="A0A8J3ZUK0"/>
<feature type="transmembrane region" description="Helical" evidence="3">
    <location>
        <begin position="198"/>
        <end position="216"/>
    </location>
</feature>
<keyword evidence="3" id="KW-1133">Transmembrane helix</keyword>
<evidence type="ECO:0000256" key="2">
    <source>
        <dbReference type="RuleBase" id="RU003750"/>
    </source>
</evidence>
<sequence>MLEKRLNRRTVFAVLPAVTTLRSHADVPFRYAPSVAFGDWYVAFAPYRVPTVGLFAQFAVLGALASTMGLGVVGWLAGGAYGVALWALLCRALHRTRARVFGPANAVTLTRATFVGGVAAIVADTAGRAVPVAALAVLASVALLLDAADGFVARRTGSSTALGARFDMEVDAFLILVLSVFVAQFLGGWVLAIGALRYVFVAASWVMIWLRAALPVKYSRKTVAALQGVALVVAGSGLLPGRVSVIVVAVSMAALFWSFGRDVAWLWSSAQLRPLDDRIGELEAAPVQRRDALRERTALAG</sequence>
<keyword evidence="3" id="KW-0472">Membrane</keyword>
<dbReference type="GO" id="GO:0008654">
    <property type="term" value="P:phospholipid biosynthetic process"/>
    <property type="evidence" value="ECO:0007669"/>
    <property type="project" value="InterPro"/>
</dbReference>
<comment type="caution">
    <text evidence="4">The sequence shown here is derived from an EMBL/GenBank/DDBJ whole genome shotgun (WGS) entry which is preliminary data.</text>
</comment>
<dbReference type="Proteomes" id="UP000635606">
    <property type="component" value="Unassembled WGS sequence"/>
</dbReference>